<evidence type="ECO:0000256" key="1">
    <source>
        <dbReference type="ARBA" id="ARBA00022898"/>
    </source>
</evidence>
<dbReference type="InterPro" id="IPR000653">
    <property type="entry name" value="DegT/StrS_aminotransferase"/>
</dbReference>
<dbReference type="KEGG" id="dbk:DGMP_13960"/>
<organism evidence="2 3">
    <name type="scientific">Desulfomarina profundi</name>
    <dbReference type="NCBI Taxonomy" id="2772557"/>
    <lineage>
        <taxon>Bacteria</taxon>
        <taxon>Pseudomonadati</taxon>
        <taxon>Thermodesulfobacteriota</taxon>
        <taxon>Desulfobulbia</taxon>
        <taxon>Desulfobulbales</taxon>
        <taxon>Desulfobulbaceae</taxon>
        <taxon>Desulfomarina</taxon>
    </lineage>
</organism>
<keyword evidence="3" id="KW-1185">Reference proteome</keyword>
<evidence type="ECO:0008006" key="4">
    <source>
        <dbReference type="Google" id="ProtNLM"/>
    </source>
</evidence>
<dbReference type="GO" id="GO:0030170">
    <property type="term" value="F:pyridoxal phosphate binding"/>
    <property type="evidence" value="ECO:0007669"/>
    <property type="project" value="TreeGrafter"/>
</dbReference>
<dbReference type="EMBL" id="AP024086">
    <property type="protein sequence ID" value="BCL60703.1"/>
    <property type="molecule type" value="Genomic_DNA"/>
</dbReference>
<dbReference type="Pfam" id="PF01041">
    <property type="entry name" value="DegT_DnrJ_EryC1"/>
    <property type="match status" value="1"/>
</dbReference>
<dbReference type="PANTHER" id="PTHR30244">
    <property type="entry name" value="TRANSAMINASE"/>
    <property type="match status" value="1"/>
</dbReference>
<dbReference type="GO" id="GO:0000271">
    <property type="term" value="P:polysaccharide biosynthetic process"/>
    <property type="evidence" value="ECO:0007669"/>
    <property type="project" value="TreeGrafter"/>
</dbReference>
<protein>
    <recommendedName>
        <fullName evidence="4">DegT/DnrJ/EryC1/StrS aminotransferase</fullName>
    </recommendedName>
</protein>
<dbReference type="GO" id="GO:0008483">
    <property type="term" value="F:transaminase activity"/>
    <property type="evidence" value="ECO:0007669"/>
    <property type="project" value="TreeGrafter"/>
</dbReference>
<evidence type="ECO:0000313" key="2">
    <source>
        <dbReference type="EMBL" id="BCL60703.1"/>
    </source>
</evidence>
<dbReference type="PANTHER" id="PTHR30244:SF36">
    <property type="entry name" value="3-OXO-GLUCOSE-6-PHOSPHATE:GLUTAMATE AMINOTRANSFERASE"/>
    <property type="match status" value="1"/>
</dbReference>
<sequence>MDPIQSAALRVKLPYLDRWHRERGANAEAYNRLFADTKLVEERIIQLPVSVYDRMEKDNGETRNHHIYNQYILRVKERDRLRDWLVENDIGCEIYYPVPLHRQECLEKEVSSISCPEAEKAAEETIALPIYPELTRKMQEYIVQTIVNFYS</sequence>
<reference evidence="2" key="1">
    <citation type="submission" date="2020-09" db="EMBL/GenBank/DDBJ databases">
        <title>Desulfogranum mesoprofundum gen. nov., sp. nov., a novel mesophilic, sulfate-reducing chemolithoautotroph isolated from a deep-sea hydrothermal vent chimney in the Suiyo Seamount.</title>
        <authorList>
            <person name="Hashimoto Y."/>
            <person name="Nakagawa S."/>
        </authorList>
    </citation>
    <scope>NUCLEOTIDE SEQUENCE</scope>
    <source>
        <strain evidence="2">KT2</strain>
    </source>
</reference>
<dbReference type="Proteomes" id="UP000826725">
    <property type="component" value="Chromosome"/>
</dbReference>
<keyword evidence="1" id="KW-0663">Pyridoxal phosphate</keyword>
<name>A0A8D5FG50_9BACT</name>
<accession>A0A8D5FG50</accession>
<proteinExistence type="predicted"/>
<gene>
    <name evidence="2" type="ORF">DGMP_13960</name>
</gene>
<evidence type="ECO:0000313" key="3">
    <source>
        <dbReference type="Proteomes" id="UP000826725"/>
    </source>
</evidence>
<dbReference type="AlphaFoldDB" id="A0A8D5FG50"/>